<proteinExistence type="predicted"/>
<gene>
    <name evidence="1" type="ORF">T4B_13935</name>
</gene>
<protein>
    <submittedName>
        <fullName evidence="1">Uncharacterized protein</fullName>
    </submittedName>
</protein>
<name>A0A0V1GMM9_TRIPS</name>
<comment type="caution">
    <text evidence="1">The sequence shown here is derived from an EMBL/GenBank/DDBJ whole genome shotgun (WGS) entry which is preliminary data.</text>
</comment>
<dbReference type="Proteomes" id="UP000054805">
    <property type="component" value="Unassembled WGS sequence"/>
</dbReference>
<evidence type="ECO:0000313" key="1">
    <source>
        <dbReference type="EMBL" id="KRY99059.1"/>
    </source>
</evidence>
<organism evidence="1 2">
    <name type="scientific">Trichinella pseudospiralis</name>
    <name type="common">Parasitic roundworm</name>
    <dbReference type="NCBI Taxonomy" id="6337"/>
    <lineage>
        <taxon>Eukaryota</taxon>
        <taxon>Metazoa</taxon>
        <taxon>Ecdysozoa</taxon>
        <taxon>Nematoda</taxon>
        <taxon>Enoplea</taxon>
        <taxon>Dorylaimia</taxon>
        <taxon>Trichinellida</taxon>
        <taxon>Trichinellidae</taxon>
        <taxon>Trichinella</taxon>
    </lineage>
</organism>
<dbReference type="AlphaFoldDB" id="A0A0V1GMM9"/>
<accession>A0A0V1GMM9</accession>
<sequence length="78" mass="9282">MFPVENHSAVDKIIGNLPRRKQLRSLQNCSSMSKNLRLIPQDEINHGTDTEDSMSDQRNFQQTYYRYDSLYVWLIFDL</sequence>
<reference evidence="1 2" key="1">
    <citation type="submission" date="2015-01" db="EMBL/GenBank/DDBJ databases">
        <title>Evolution of Trichinella species and genotypes.</title>
        <authorList>
            <person name="Korhonen P.K."/>
            <person name="Edoardo P."/>
            <person name="Giuseppe L.R."/>
            <person name="Gasser R.B."/>
        </authorList>
    </citation>
    <scope>NUCLEOTIDE SEQUENCE [LARGE SCALE GENOMIC DNA]</scope>
    <source>
        <strain evidence="1">ISS588</strain>
    </source>
</reference>
<dbReference type="EMBL" id="JYDS01001380">
    <property type="protein sequence ID" value="KRY99059.1"/>
    <property type="molecule type" value="Genomic_DNA"/>
</dbReference>
<evidence type="ECO:0000313" key="2">
    <source>
        <dbReference type="Proteomes" id="UP000054805"/>
    </source>
</evidence>
<keyword evidence="2" id="KW-1185">Reference proteome</keyword>